<dbReference type="STRING" id="39950.BCB69_02035"/>
<name>A0A1B3WD25_9FIRM</name>
<dbReference type="GO" id="GO:0004640">
    <property type="term" value="F:phosphoribosylanthranilate isomerase activity"/>
    <property type="evidence" value="ECO:0007669"/>
    <property type="project" value="UniProtKB-UniRule"/>
</dbReference>
<evidence type="ECO:0000256" key="1">
    <source>
        <dbReference type="ARBA" id="ARBA00001164"/>
    </source>
</evidence>
<dbReference type="UniPathway" id="UPA00035">
    <property type="reaction ID" value="UER00042"/>
</dbReference>
<feature type="domain" description="N-(5'phosphoribosyl) anthranilate isomerase (PRAI)" evidence="10">
    <location>
        <begin position="5"/>
        <end position="193"/>
    </location>
</feature>
<accession>A0A1B3WD25</accession>
<dbReference type="PANTHER" id="PTHR42894">
    <property type="entry name" value="N-(5'-PHOSPHORIBOSYL)ANTHRANILATE ISOMERASE"/>
    <property type="match status" value="1"/>
</dbReference>
<dbReference type="AlphaFoldDB" id="A0A1B3WD25"/>
<dbReference type="InterPro" id="IPR044643">
    <property type="entry name" value="TrpF_fam"/>
</dbReference>
<organism evidence="11 12">
    <name type="scientific">Dialister pneumosintes</name>
    <dbReference type="NCBI Taxonomy" id="39950"/>
    <lineage>
        <taxon>Bacteria</taxon>
        <taxon>Bacillati</taxon>
        <taxon>Bacillota</taxon>
        <taxon>Negativicutes</taxon>
        <taxon>Veillonellales</taxon>
        <taxon>Veillonellaceae</taxon>
        <taxon>Dialister</taxon>
    </lineage>
</organism>
<evidence type="ECO:0000256" key="6">
    <source>
        <dbReference type="ARBA" id="ARBA00022822"/>
    </source>
</evidence>
<dbReference type="GO" id="GO:0000162">
    <property type="term" value="P:L-tryptophan biosynthetic process"/>
    <property type="evidence" value="ECO:0007669"/>
    <property type="project" value="UniProtKB-UniRule"/>
</dbReference>
<evidence type="ECO:0000256" key="2">
    <source>
        <dbReference type="ARBA" id="ARBA00004664"/>
    </source>
</evidence>
<dbReference type="RefSeq" id="WP_069176869.1">
    <property type="nucleotide sequence ID" value="NZ_CP017037.1"/>
</dbReference>
<proteinExistence type="inferred from homology"/>
<comment type="catalytic activity">
    <reaction evidence="1 9">
        <text>N-(5-phospho-beta-D-ribosyl)anthranilate = 1-(2-carboxyphenylamino)-1-deoxy-D-ribulose 5-phosphate</text>
        <dbReference type="Rhea" id="RHEA:21540"/>
        <dbReference type="ChEBI" id="CHEBI:18277"/>
        <dbReference type="ChEBI" id="CHEBI:58613"/>
        <dbReference type="EC" id="5.3.1.24"/>
    </reaction>
</comment>
<gene>
    <name evidence="9" type="primary">trpF</name>
    <name evidence="11" type="ORF">BCB69_02035</name>
</gene>
<evidence type="ECO:0000259" key="10">
    <source>
        <dbReference type="Pfam" id="PF00697"/>
    </source>
</evidence>
<evidence type="ECO:0000313" key="11">
    <source>
        <dbReference type="EMBL" id="AOH38860.1"/>
    </source>
</evidence>
<comment type="similarity">
    <text evidence="9">Belongs to the TrpF family.</text>
</comment>
<dbReference type="HAMAP" id="MF_00135">
    <property type="entry name" value="PRAI"/>
    <property type="match status" value="1"/>
</dbReference>
<keyword evidence="5 9" id="KW-0028">Amino-acid biosynthesis</keyword>
<dbReference type="CDD" id="cd00405">
    <property type="entry name" value="PRAI"/>
    <property type="match status" value="1"/>
</dbReference>
<comment type="pathway">
    <text evidence="2 9">Amino-acid biosynthesis; L-tryptophan biosynthesis; L-tryptophan from chorismate: step 3/5.</text>
</comment>
<protein>
    <recommendedName>
        <fullName evidence="4 9">N-(5'-phosphoribosyl)anthranilate isomerase</fullName>
        <shortName evidence="9">PRAI</shortName>
        <ecNumber evidence="3 9">5.3.1.24</ecNumber>
    </recommendedName>
</protein>
<dbReference type="SUPFAM" id="SSF51366">
    <property type="entry name" value="Ribulose-phoshate binding barrel"/>
    <property type="match status" value="1"/>
</dbReference>
<dbReference type="InterPro" id="IPR013785">
    <property type="entry name" value="Aldolase_TIM"/>
</dbReference>
<dbReference type="Pfam" id="PF00697">
    <property type="entry name" value="PRAI"/>
    <property type="match status" value="1"/>
</dbReference>
<evidence type="ECO:0000256" key="9">
    <source>
        <dbReference type="HAMAP-Rule" id="MF_00135"/>
    </source>
</evidence>
<dbReference type="KEGG" id="dpn:BCB69_02035"/>
<evidence type="ECO:0000313" key="12">
    <source>
        <dbReference type="Proteomes" id="UP000094757"/>
    </source>
</evidence>
<evidence type="ECO:0000256" key="4">
    <source>
        <dbReference type="ARBA" id="ARBA00022272"/>
    </source>
</evidence>
<keyword evidence="8 9" id="KW-0413">Isomerase</keyword>
<dbReference type="PANTHER" id="PTHR42894:SF1">
    <property type="entry name" value="N-(5'-PHOSPHORIBOSYL)ANTHRANILATE ISOMERASE"/>
    <property type="match status" value="1"/>
</dbReference>
<evidence type="ECO:0000256" key="3">
    <source>
        <dbReference type="ARBA" id="ARBA00012572"/>
    </source>
</evidence>
<keyword evidence="6 9" id="KW-0822">Tryptophan biosynthesis</keyword>
<dbReference type="EC" id="5.3.1.24" evidence="3 9"/>
<dbReference type="EMBL" id="CP017037">
    <property type="protein sequence ID" value="AOH38860.1"/>
    <property type="molecule type" value="Genomic_DNA"/>
</dbReference>
<dbReference type="InterPro" id="IPR011060">
    <property type="entry name" value="RibuloseP-bd_barrel"/>
</dbReference>
<dbReference type="Proteomes" id="UP000094757">
    <property type="component" value="Chromosome"/>
</dbReference>
<keyword evidence="7 9" id="KW-0057">Aromatic amino acid biosynthesis</keyword>
<dbReference type="InterPro" id="IPR001240">
    <property type="entry name" value="PRAI_dom"/>
</dbReference>
<evidence type="ECO:0000256" key="5">
    <source>
        <dbReference type="ARBA" id="ARBA00022605"/>
    </source>
</evidence>
<reference evidence="12" key="1">
    <citation type="submission" date="2016-08" db="EMBL/GenBank/DDBJ databases">
        <authorList>
            <person name="Holder M.E."/>
            <person name="Ajami N.J."/>
            <person name="Petrosino J.F."/>
        </authorList>
    </citation>
    <scope>NUCLEOTIDE SEQUENCE [LARGE SCALE GENOMIC DNA]</scope>
    <source>
        <strain evidence="12">F0677</strain>
    </source>
</reference>
<dbReference type="Gene3D" id="3.20.20.70">
    <property type="entry name" value="Aldolase class I"/>
    <property type="match status" value="1"/>
</dbReference>
<sequence length="203" mass="23005">MSKIKLCGLMNSIDAYYANEAAPDYVGLVFDKRRHFISDERAFSIRQALDSNIPAIGVFVNEPQKHIINLVQQEVIQFVQLHGCETETYITKLKEHISCPIIKVVSVKTTEDILMMEHTKAEYIMLDHGIGGTGKTFNWKLIPAIIKPWFFAGGINLSNIEKALDYHPFCIDISSGAETDGVKNREKMIALVNKVRLYSQQMK</sequence>
<evidence type="ECO:0000256" key="7">
    <source>
        <dbReference type="ARBA" id="ARBA00023141"/>
    </source>
</evidence>
<evidence type="ECO:0000256" key="8">
    <source>
        <dbReference type="ARBA" id="ARBA00023235"/>
    </source>
</evidence>